<proteinExistence type="inferred from homology"/>
<dbReference type="EMBL" id="CP001631">
    <property type="protein sequence ID" value="ACU53882.1"/>
    <property type="molecule type" value="Genomic_DNA"/>
</dbReference>
<comment type="subunit">
    <text evidence="5">Monomer.</text>
</comment>
<dbReference type="InterPro" id="IPR042119">
    <property type="entry name" value="QueA_dom2"/>
</dbReference>
<dbReference type="RefSeq" id="WP_015798371.1">
    <property type="nucleotide sequence ID" value="NC_013124.1"/>
</dbReference>
<keyword evidence="3 5" id="KW-0949">S-adenosyl-L-methionine</keyword>
<dbReference type="Proteomes" id="UP000000771">
    <property type="component" value="Chromosome"/>
</dbReference>
<dbReference type="EC" id="2.4.99.17" evidence="5"/>
<dbReference type="KEGG" id="afo:Afer_0943"/>
<gene>
    <name evidence="5" type="primary">queA</name>
    <name evidence="6" type="ordered locus">Afer_0943</name>
</gene>
<reference evidence="6 7" key="1">
    <citation type="journal article" date="2009" name="Stand. Genomic Sci.">
        <title>Complete genome sequence of Acidimicrobium ferrooxidans type strain (ICP).</title>
        <authorList>
            <person name="Clum A."/>
            <person name="Nolan M."/>
            <person name="Lang E."/>
            <person name="Glavina Del Rio T."/>
            <person name="Tice H."/>
            <person name="Copeland A."/>
            <person name="Cheng J.F."/>
            <person name="Lucas S."/>
            <person name="Chen F."/>
            <person name="Bruce D."/>
            <person name="Goodwin L."/>
            <person name="Pitluck S."/>
            <person name="Ivanova N."/>
            <person name="Mavrommatis K."/>
            <person name="Mikhailova N."/>
            <person name="Pati A."/>
            <person name="Chen A."/>
            <person name="Palaniappan K."/>
            <person name="Goker M."/>
            <person name="Spring S."/>
            <person name="Land M."/>
            <person name="Hauser L."/>
            <person name="Chang Y.J."/>
            <person name="Jeffries C.C."/>
            <person name="Chain P."/>
            <person name="Bristow J."/>
            <person name="Eisen J.A."/>
            <person name="Markowitz V."/>
            <person name="Hugenholtz P."/>
            <person name="Kyrpides N.C."/>
            <person name="Klenk H.P."/>
            <person name="Lapidus A."/>
        </authorList>
    </citation>
    <scope>NUCLEOTIDE SEQUENCE [LARGE SCALE GENOMIC DNA]</scope>
    <source>
        <strain evidence="7">DSM 10331 / JCM 15462 / NBRC 103882 / ICP</strain>
    </source>
</reference>
<organism evidence="6 7">
    <name type="scientific">Acidimicrobium ferrooxidans (strain DSM 10331 / JCM 15462 / NBRC 103882 / ICP)</name>
    <dbReference type="NCBI Taxonomy" id="525909"/>
    <lineage>
        <taxon>Bacteria</taxon>
        <taxon>Bacillati</taxon>
        <taxon>Actinomycetota</taxon>
        <taxon>Acidimicrobiia</taxon>
        <taxon>Acidimicrobiales</taxon>
        <taxon>Acidimicrobiaceae</taxon>
        <taxon>Acidimicrobium</taxon>
    </lineage>
</organism>
<dbReference type="NCBIfam" id="TIGR00113">
    <property type="entry name" value="queA"/>
    <property type="match status" value="1"/>
</dbReference>
<dbReference type="eggNOG" id="COG0809">
    <property type="taxonomic scope" value="Bacteria"/>
</dbReference>
<dbReference type="SUPFAM" id="SSF111337">
    <property type="entry name" value="QueA-like"/>
    <property type="match status" value="1"/>
</dbReference>
<dbReference type="AlphaFoldDB" id="C7LYS4"/>
<dbReference type="GO" id="GO:0051075">
    <property type="term" value="F:S-adenosylmethionine:tRNA ribosyltransferase-isomerase activity"/>
    <property type="evidence" value="ECO:0007669"/>
    <property type="project" value="UniProtKB-EC"/>
</dbReference>
<evidence type="ECO:0000313" key="6">
    <source>
        <dbReference type="EMBL" id="ACU53882.1"/>
    </source>
</evidence>
<dbReference type="GO" id="GO:0005737">
    <property type="term" value="C:cytoplasm"/>
    <property type="evidence" value="ECO:0007669"/>
    <property type="project" value="UniProtKB-SubCell"/>
</dbReference>
<comment type="subcellular location">
    <subcellularLocation>
        <location evidence="5">Cytoplasm</location>
    </subcellularLocation>
</comment>
<evidence type="ECO:0000256" key="4">
    <source>
        <dbReference type="ARBA" id="ARBA00022785"/>
    </source>
</evidence>
<comment type="catalytic activity">
    <reaction evidence="5">
        <text>7-aminomethyl-7-carbaguanosine(34) in tRNA + S-adenosyl-L-methionine = epoxyqueuosine(34) in tRNA + adenine + L-methionine + 2 H(+)</text>
        <dbReference type="Rhea" id="RHEA:32155"/>
        <dbReference type="Rhea" id="RHEA-COMP:10342"/>
        <dbReference type="Rhea" id="RHEA-COMP:18582"/>
        <dbReference type="ChEBI" id="CHEBI:15378"/>
        <dbReference type="ChEBI" id="CHEBI:16708"/>
        <dbReference type="ChEBI" id="CHEBI:57844"/>
        <dbReference type="ChEBI" id="CHEBI:59789"/>
        <dbReference type="ChEBI" id="CHEBI:82833"/>
        <dbReference type="ChEBI" id="CHEBI:194443"/>
        <dbReference type="EC" id="2.4.99.17"/>
    </reaction>
</comment>
<dbReference type="Gene3D" id="2.40.10.240">
    <property type="entry name" value="QueA-like"/>
    <property type="match status" value="1"/>
</dbReference>
<dbReference type="UniPathway" id="UPA00392"/>
<keyword evidence="2 5" id="KW-0808">Transferase</keyword>
<evidence type="ECO:0000256" key="5">
    <source>
        <dbReference type="HAMAP-Rule" id="MF_00113"/>
    </source>
</evidence>
<evidence type="ECO:0000256" key="2">
    <source>
        <dbReference type="ARBA" id="ARBA00022679"/>
    </source>
</evidence>
<dbReference type="Pfam" id="PF02547">
    <property type="entry name" value="Queuosine_synth"/>
    <property type="match status" value="1"/>
</dbReference>
<dbReference type="PANTHER" id="PTHR30307:SF0">
    <property type="entry name" value="S-ADENOSYLMETHIONINE:TRNA RIBOSYLTRANSFERASE-ISOMERASE"/>
    <property type="match status" value="1"/>
</dbReference>
<dbReference type="InterPro" id="IPR003699">
    <property type="entry name" value="QueA"/>
</dbReference>
<name>C7LYS4_ACIFD</name>
<protein>
    <recommendedName>
        <fullName evidence="5">S-adenosylmethionine:tRNA ribosyltransferase-isomerase</fullName>
        <ecNumber evidence="5">2.4.99.17</ecNumber>
    </recommendedName>
    <alternativeName>
        <fullName evidence="5">Queuosine biosynthesis protein QueA</fullName>
    </alternativeName>
</protein>
<sequence>MARGRGAREAWQVPALSVDAFDYDLPAEAIAHDPIEPRRAARLLVARRGAPVAHARVADLARLLEPGDLVVVNESAVVPARLHLQRSSGGAVEVLLLRQLPDGTAEALVRPNRRVRAGERLLADGVEVVEVGGALEAVEGMTIRAVRVLDPERVASIGVAPLPPYLGRQDIPLERYQTVFARRPGSVAAPTAGLHLDEVVLADLAARGIDVVRIVLHVGLGTFWPVTAATLAGHPMHAESYEVDPATWARIEGAKRVVAIGTTVVRTLETVALTGELAGESRLLIAPGFRLQVVDTVLTNFHQPRSTLIALVAAMVGDRWRELYSVALAEGYRFLSFGDAMLVDVEGRR</sequence>
<keyword evidence="1 5" id="KW-0963">Cytoplasm</keyword>
<dbReference type="OrthoDB" id="9783887at2"/>
<evidence type="ECO:0000256" key="3">
    <source>
        <dbReference type="ARBA" id="ARBA00022691"/>
    </source>
</evidence>
<comment type="pathway">
    <text evidence="5">tRNA modification; tRNA-queuosine biosynthesis.</text>
</comment>
<dbReference type="HAMAP" id="MF_00113">
    <property type="entry name" value="QueA"/>
    <property type="match status" value="1"/>
</dbReference>
<dbReference type="InterPro" id="IPR042118">
    <property type="entry name" value="QueA_dom1"/>
</dbReference>
<dbReference type="GO" id="GO:0008616">
    <property type="term" value="P:tRNA queuosine(34) biosynthetic process"/>
    <property type="evidence" value="ECO:0007669"/>
    <property type="project" value="UniProtKB-UniRule"/>
</dbReference>
<comment type="function">
    <text evidence="5">Transfers and isomerizes the ribose moiety from AdoMet to the 7-aminomethyl group of 7-deazaguanine (preQ1-tRNA) to give epoxyqueuosine (oQ-tRNA).</text>
</comment>
<accession>C7LYS4</accession>
<evidence type="ECO:0000313" key="7">
    <source>
        <dbReference type="Proteomes" id="UP000000771"/>
    </source>
</evidence>
<comment type="similarity">
    <text evidence="5">Belongs to the QueA family.</text>
</comment>
<dbReference type="STRING" id="525909.Afer_0943"/>
<dbReference type="Gene3D" id="3.40.1780.10">
    <property type="entry name" value="QueA-like"/>
    <property type="match status" value="1"/>
</dbReference>
<evidence type="ECO:0000256" key="1">
    <source>
        <dbReference type="ARBA" id="ARBA00022490"/>
    </source>
</evidence>
<keyword evidence="4 5" id="KW-0671">Queuosine biosynthesis</keyword>
<keyword evidence="7" id="KW-1185">Reference proteome</keyword>
<dbReference type="NCBIfam" id="NF001140">
    <property type="entry name" value="PRK00147.1"/>
    <property type="match status" value="1"/>
</dbReference>
<dbReference type="PANTHER" id="PTHR30307">
    <property type="entry name" value="S-ADENOSYLMETHIONINE:TRNA RIBOSYLTRANSFERASE-ISOMERASE"/>
    <property type="match status" value="1"/>
</dbReference>
<dbReference type="InterPro" id="IPR036100">
    <property type="entry name" value="QueA_sf"/>
</dbReference>
<dbReference type="HOGENOM" id="CLU_039110_1_0_11"/>